<dbReference type="InterPro" id="IPR003339">
    <property type="entry name" value="ABC/ECF_trnsptr_transmembrane"/>
</dbReference>
<dbReference type="KEGG" id="ptrh:RsTaC01_0342"/>
<reference evidence="6" key="1">
    <citation type="journal article" date="2023" name="ISME J.">
        <title>Emergence of putative energy parasites within Clostridia revealed by genome analysis of a novel endosymbiotic clade.</title>
        <authorList>
            <person name="Takahashi K."/>
            <person name="Kuwahara H."/>
            <person name="Horikawa Y."/>
            <person name="Izawa K."/>
            <person name="Kato D."/>
            <person name="Inagaki T."/>
            <person name="Yuki M."/>
            <person name="Ohkuma M."/>
            <person name="Hongoh Y."/>
        </authorList>
    </citation>
    <scope>NUCLEOTIDE SEQUENCE</scope>
    <source>
        <strain evidence="6">RsTa-C01</strain>
    </source>
</reference>
<comment type="subcellular location">
    <subcellularLocation>
        <location evidence="1">Membrane</location>
        <topology evidence="1">Multi-pass membrane protein</topology>
    </subcellularLocation>
</comment>
<gene>
    <name evidence="6" type="ORF">RsTaC01_0342</name>
</gene>
<dbReference type="GO" id="GO:0005886">
    <property type="term" value="C:plasma membrane"/>
    <property type="evidence" value="ECO:0007669"/>
    <property type="project" value="TreeGrafter"/>
</dbReference>
<dbReference type="EMBL" id="AP027925">
    <property type="protein sequence ID" value="BED92568.1"/>
    <property type="molecule type" value="Genomic_DNA"/>
</dbReference>
<evidence type="ECO:0000256" key="4">
    <source>
        <dbReference type="ARBA" id="ARBA00023136"/>
    </source>
</evidence>
<sequence length="267" mass="31051">MIKNIIIGNYIPVVSIIHKLDPRTKLFISMIFMISLFVASKYLLALSIISVLLLVSISGISIKKFFKSAKGVSFFIIFSSVLNIFYSQGEVVFRYYFITITKLGIENCIFYALRMLNLIFMSSIISFTTLPSDMVYGIEYFLQFLKIFKINTQDISLIISISLRFIPVIFEETNKIIIAQKSRGANFEEKNIIKRTKTYLNILFPMFYSCFKRASDLAVALESRCYNNSIKHTKLKKFKLKKIDYLFIFLFILHLILIIIISKIFLK</sequence>
<name>A0AA48HWA6_9FIRM</name>
<dbReference type="PANTHER" id="PTHR33514:SF13">
    <property type="entry name" value="PROTEIN ABCI12, CHLOROPLASTIC"/>
    <property type="match status" value="1"/>
</dbReference>
<feature type="transmembrane region" description="Helical" evidence="5">
    <location>
        <begin position="245"/>
        <end position="266"/>
    </location>
</feature>
<evidence type="ECO:0000256" key="5">
    <source>
        <dbReference type="SAM" id="Phobius"/>
    </source>
</evidence>
<dbReference type="Proteomes" id="UP001335720">
    <property type="component" value="Chromosome"/>
</dbReference>
<proteinExistence type="predicted"/>
<protein>
    <submittedName>
        <fullName evidence="6">Energy-coupling factor transporter transmembrane protein EcfT</fullName>
    </submittedName>
</protein>
<dbReference type="PANTHER" id="PTHR33514">
    <property type="entry name" value="PROTEIN ABCI12, CHLOROPLASTIC"/>
    <property type="match status" value="1"/>
</dbReference>
<feature type="transmembrane region" description="Helical" evidence="5">
    <location>
        <begin position="27"/>
        <end position="57"/>
    </location>
</feature>
<feature type="transmembrane region" description="Helical" evidence="5">
    <location>
        <begin position="69"/>
        <end position="87"/>
    </location>
</feature>
<dbReference type="Pfam" id="PF02361">
    <property type="entry name" value="CbiQ"/>
    <property type="match status" value="1"/>
</dbReference>
<organism evidence="6">
    <name type="scientific">Candidatus Paraimprobicoccus trichonymphae</name>
    <dbReference type="NCBI Taxonomy" id="3033793"/>
    <lineage>
        <taxon>Bacteria</taxon>
        <taxon>Bacillati</taxon>
        <taxon>Bacillota</taxon>
        <taxon>Clostridia</taxon>
        <taxon>Candidatus Paraimprobicoccus</taxon>
    </lineage>
</organism>
<evidence type="ECO:0000256" key="3">
    <source>
        <dbReference type="ARBA" id="ARBA00022989"/>
    </source>
</evidence>
<keyword evidence="3 5" id="KW-1133">Transmembrane helix</keyword>
<evidence type="ECO:0000256" key="2">
    <source>
        <dbReference type="ARBA" id="ARBA00022692"/>
    </source>
</evidence>
<accession>A0AA48HWA6</accession>
<dbReference type="AlphaFoldDB" id="A0AA48HWA6"/>
<keyword evidence="2 5" id="KW-0812">Transmembrane</keyword>
<dbReference type="CDD" id="cd16914">
    <property type="entry name" value="EcfT"/>
    <property type="match status" value="1"/>
</dbReference>
<keyword evidence="4 5" id="KW-0472">Membrane</keyword>
<evidence type="ECO:0000313" key="6">
    <source>
        <dbReference type="EMBL" id="BED92568.1"/>
    </source>
</evidence>
<evidence type="ECO:0000256" key="1">
    <source>
        <dbReference type="ARBA" id="ARBA00004141"/>
    </source>
</evidence>